<dbReference type="PANTHER" id="PTHR39185:SF1">
    <property type="entry name" value="SWARMING MOTILITY PROTEIN SWRD"/>
    <property type="match status" value="1"/>
</dbReference>
<evidence type="ECO:0000313" key="2">
    <source>
        <dbReference type="Proteomes" id="UP000467132"/>
    </source>
</evidence>
<organism evidence="1 2">
    <name type="scientific">Senegalia massiliensis</name>
    <dbReference type="NCBI Taxonomy" id="1720316"/>
    <lineage>
        <taxon>Bacteria</taxon>
        <taxon>Bacillati</taxon>
        <taxon>Bacillota</taxon>
        <taxon>Clostridia</taxon>
        <taxon>Eubacteriales</taxon>
        <taxon>Clostridiaceae</taxon>
        <taxon>Senegalia</taxon>
    </lineage>
</organism>
<keyword evidence="1" id="KW-0969">Cilium</keyword>
<sequence>MIELSRINGEIIFINIDLIEIVEETPNTVIKLTNGNKYIVRESGKEIINKIIAFKQKVKKLL</sequence>
<keyword evidence="1" id="KW-0282">Flagellum</keyword>
<dbReference type="PANTHER" id="PTHR39185">
    <property type="entry name" value="SWARMING MOTILITY PROTEIN SWRD"/>
    <property type="match status" value="1"/>
</dbReference>
<dbReference type="OrthoDB" id="9799862at2"/>
<dbReference type="RefSeq" id="WP_130806982.1">
    <property type="nucleotide sequence ID" value="NZ_LR130785.1"/>
</dbReference>
<dbReference type="Proteomes" id="UP000467132">
    <property type="component" value="Unassembled WGS sequence"/>
</dbReference>
<keyword evidence="1" id="KW-0966">Cell projection</keyword>
<dbReference type="InterPro" id="IPR009384">
    <property type="entry name" value="SwrD-like"/>
</dbReference>
<accession>A0A845R5T1</accession>
<name>A0A845R5T1_9CLOT</name>
<evidence type="ECO:0000313" key="1">
    <source>
        <dbReference type="EMBL" id="NBI07863.1"/>
    </source>
</evidence>
<protein>
    <submittedName>
        <fullName evidence="1">Flagellar protein FlbD</fullName>
    </submittedName>
</protein>
<proteinExistence type="predicted"/>
<gene>
    <name evidence="1" type="ORF">D3Z33_13465</name>
</gene>
<dbReference type="EMBL" id="QXXA01000016">
    <property type="protein sequence ID" value="NBI07863.1"/>
    <property type="molecule type" value="Genomic_DNA"/>
</dbReference>
<dbReference type="Pfam" id="PF06289">
    <property type="entry name" value="FlbD"/>
    <property type="match status" value="1"/>
</dbReference>
<comment type="caution">
    <text evidence="1">The sequence shown here is derived from an EMBL/GenBank/DDBJ whole genome shotgun (WGS) entry which is preliminary data.</text>
</comment>
<reference evidence="1 2" key="1">
    <citation type="submission" date="2018-08" db="EMBL/GenBank/DDBJ databases">
        <title>Murine metabolic-syndrome-specific gut microbial biobank.</title>
        <authorList>
            <person name="Liu C."/>
        </authorList>
    </citation>
    <scope>NUCLEOTIDE SEQUENCE [LARGE SCALE GENOMIC DNA]</scope>
    <source>
        <strain evidence="1 2">583</strain>
    </source>
</reference>
<keyword evidence="2" id="KW-1185">Reference proteome</keyword>
<dbReference type="AlphaFoldDB" id="A0A845R5T1"/>